<accession>G7DTT1</accession>
<dbReference type="PANTHER" id="PTHR32332">
    <property type="entry name" value="2-NITROPROPANE DIOXYGENASE"/>
    <property type="match status" value="1"/>
</dbReference>
<name>G7DTT1_MIXOS</name>
<dbReference type="AlphaFoldDB" id="G7DTT1"/>
<dbReference type="RefSeq" id="XP_014570273.1">
    <property type="nucleotide sequence ID" value="XM_014714787.1"/>
</dbReference>
<evidence type="ECO:0000256" key="2">
    <source>
        <dbReference type="ARBA" id="ARBA00022643"/>
    </source>
</evidence>
<keyword evidence="5" id="KW-1185">Reference proteome</keyword>
<reference evidence="4 5" key="2">
    <citation type="journal article" date="2012" name="Open Biol.">
        <title>Characteristics of nucleosomes and linker DNA regions on the genome of the basidiomycete Mixia osmundae revealed by mono- and dinucleosome mapping.</title>
        <authorList>
            <person name="Nishida H."/>
            <person name="Kondo S."/>
            <person name="Matsumoto T."/>
            <person name="Suzuki Y."/>
            <person name="Yoshikawa H."/>
            <person name="Taylor T.D."/>
            <person name="Sugiyama J."/>
        </authorList>
    </citation>
    <scope>NUCLEOTIDE SEQUENCE [LARGE SCALE GENOMIC DNA]</scope>
    <source>
        <strain evidence="5">CBS 9802 / IAM 14324 / JCM 22182 / KY 12970</strain>
    </source>
</reference>
<dbReference type="EMBL" id="BABT02000026">
    <property type="protein sequence ID" value="GAA93991.1"/>
    <property type="molecule type" value="Genomic_DNA"/>
</dbReference>
<comment type="caution">
    <text evidence="4">The sequence shown here is derived from an EMBL/GenBank/DDBJ whole genome shotgun (WGS) entry which is preliminary data.</text>
</comment>
<dbReference type="eggNOG" id="ENOG502RHJM">
    <property type="taxonomic scope" value="Eukaryota"/>
</dbReference>
<dbReference type="InParanoid" id="G7DTT1"/>
<dbReference type="GO" id="GO:0018580">
    <property type="term" value="F:nitronate monooxygenase activity"/>
    <property type="evidence" value="ECO:0007669"/>
    <property type="project" value="InterPro"/>
</dbReference>
<dbReference type="InterPro" id="IPR004136">
    <property type="entry name" value="NMO"/>
</dbReference>
<gene>
    <name evidence="4" type="primary">Mo00638</name>
    <name evidence="4" type="ORF">E5Q_00638</name>
</gene>
<dbReference type="OMA" id="RDIHGWP"/>
<dbReference type="InterPro" id="IPR013785">
    <property type="entry name" value="Aldolase_TIM"/>
</dbReference>
<evidence type="ECO:0000313" key="4">
    <source>
        <dbReference type="EMBL" id="GAA93991.1"/>
    </source>
</evidence>
<keyword evidence="3" id="KW-0560">Oxidoreductase</keyword>
<proteinExistence type="predicted"/>
<dbReference type="Pfam" id="PF03060">
    <property type="entry name" value="NMO"/>
    <property type="match status" value="1"/>
</dbReference>
<keyword evidence="2" id="KW-0288">FMN</keyword>
<dbReference type="CDD" id="cd04730">
    <property type="entry name" value="NPD_like"/>
    <property type="match status" value="1"/>
</dbReference>
<dbReference type="OrthoDB" id="2349068at2759"/>
<dbReference type="Gene3D" id="3.20.20.70">
    <property type="entry name" value="Aldolase class I"/>
    <property type="match status" value="1"/>
</dbReference>
<sequence>MSVALPTALTRLLGCRLPFVGAAMAGAAGSRLAAAVSRAGGFGFMSMEDADAAKMQEEYDHAAGLLGSSKDQLPIGNGFTGFKLDVDEPASRRKLTVSAQRCRAIWLSFGNDLEPWIRFLREPQHPRVIIFVLVTNTADAAKAADLPVDVIIAQGSESGGHGSSVGLPNISLLPEVIDTVKSNKKYDQLVLAAGGIVTASQVLSMLALGADGIVLGTALVATHESLYSDAQKELMINSHGTETTRTMVYDVMRGTTSWPKQVDGRGIMNVTYKELQAGRSEDDVKADYQEAVKSKDASRLVCWSGTSVGLIKRVSSAEDFVAQLGKDTLEQWNALQGRLQWPKAA</sequence>
<evidence type="ECO:0000256" key="1">
    <source>
        <dbReference type="ARBA" id="ARBA00022630"/>
    </source>
</evidence>
<evidence type="ECO:0000256" key="3">
    <source>
        <dbReference type="ARBA" id="ARBA00023002"/>
    </source>
</evidence>
<dbReference type="Proteomes" id="UP000009131">
    <property type="component" value="Unassembled WGS sequence"/>
</dbReference>
<dbReference type="SUPFAM" id="SSF51412">
    <property type="entry name" value="Inosine monophosphate dehydrogenase (IMPDH)"/>
    <property type="match status" value="1"/>
</dbReference>
<dbReference type="HOGENOM" id="CLU_038732_9_1_1"/>
<protein>
    <submittedName>
        <fullName evidence="4">Uncharacterized protein</fullName>
    </submittedName>
</protein>
<keyword evidence="1" id="KW-0285">Flavoprotein</keyword>
<evidence type="ECO:0000313" key="5">
    <source>
        <dbReference type="Proteomes" id="UP000009131"/>
    </source>
</evidence>
<dbReference type="STRING" id="764103.G7DTT1"/>
<reference evidence="4 5" key="1">
    <citation type="journal article" date="2011" name="J. Gen. Appl. Microbiol.">
        <title>Draft genome sequencing of the enigmatic basidiomycete Mixia osmundae.</title>
        <authorList>
            <person name="Nishida H."/>
            <person name="Nagatsuka Y."/>
            <person name="Sugiyama J."/>
        </authorList>
    </citation>
    <scope>NUCLEOTIDE SEQUENCE [LARGE SCALE GENOMIC DNA]</scope>
    <source>
        <strain evidence="5">CBS 9802 / IAM 14324 / JCM 22182 / KY 12970</strain>
    </source>
</reference>
<organism evidence="4 5">
    <name type="scientific">Mixia osmundae (strain CBS 9802 / IAM 14324 / JCM 22182 / KY 12970)</name>
    <dbReference type="NCBI Taxonomy" id="764103"/>
    <lineage>
        <taxon>Eukaryota</taxon>
        <taxon>Fungi</taxon>
        <taxon>Dikarya</taxon>
        <taxon>Basidiomycota</taxon>
        <taxon>Pucciniomycotina</taxon>
        <taxon>Mixiomycetes</taxon>
        <taxon>Mixiales</taxon>
        <taxon>Mixiaceae</taxon>
        <taxon>Mixia</taxon>
    </lineage>
</organism>